<accession>A0A8J2SXL4</accession>
<dbReference type="SUPFAM" id="SSF56645">
    <property type="entry name" value="Acyl-CoA dehydrogenase NM domain-like"/>
    <property type="match status" value="1"/>
</dbReference>
<keyword evidence="6" id="KW-0285">Flavoprotein</keyword>
<dbReference type="GO" id="GO:0016887">
    <property type="term" value="F:ATP hydrolysis activity"/>
    <property type="evidence" value="ECO:0007669"/>
    <property type="project" value="InterPro"/>
</dbReference>
<organism evidence="14 15">
    <name type="scientific">Pelagomonas calceolata</name>
    <dbReference type="NCBI Taxonomy" id="35677"/>
    <lineage>
        <taxon>Eukaryota</taxon>
        <taxon>Sar</taxon>
        <taxon>Stramenopiles</taxon>
        <taxon>Ochrophyta</taxon>
        <taxon>Pelagophyceae</taxon>
        <taxon>Pelagomonadales</taxon>
        <taxon>Pelagomonadaceae</taxon>
        <taxon>Pelagomonas</taxon>
    </lineage>
</organism>
<evidence type="ECO:0000256" key="1">
    <source>
        <dbReference type="ARBA" id="ARBA00004123"/>
    </source>
</evidence>
<dbReference type="PROSITE" id="PS00674">
    <property type="entry name" value="AAA"/>
    <property type="match status" value="1"/>
</dbReference>
<dbReference type="Gene3D" id="3.40.50.300">
    <property type="entry name" value="P-loop containing nucleotide triphosphate hydrolases"/>
    <property type="match status" value="1"/>
</dbReference>
<dbReference type="EMBL" id="CAKKNE010000005">
    <property type="protein sequence ID" value="CAH0377098.1"/>
    <property type="molecule type" value="Genomic_DNA"/>
</dbReference>
<proteinExistence type="inferred from homology"/>
<dbReference type="Pfam" id="PF00004">
    <property type="entry name" value="AAA"/>
    <property type="match status" value="1"/>
</dbReference>
<keyword evidence="8" id="KW-0274">FAD</keyword>
<comment type="caution">
    <text evidence="14">The sequence shown here is derived from an EMBL/GenBank/DDBJ whole genome shotgun (WGS) entry which is preliminary data.</text>
</comment>
<dbReference type="GO" id="GO:0005524">
    <property type="term" value="F:ATP binding"/>
    <property type="evidence" value="ECO:0007669"/>
    <property type="project" value="UniProtKB-KW"/>
</dbReference>
<gene>
    <name evidence="14" type="ORF">PECAL_5P16790</name>
</gene>
<protein>
    <recommendedName>
        <fullName evidence="13">AAA+ ATPase domain-containing protein</fullName>
    </recommendedName>
</protein>
<feature type="coiled-coil region" evidence="12">
    <location>
        <begin position="498"/>
        <end position="535"/>
    </location>
</feature>
<feature type="domain" description="AAA+ ATPase" evidence="13">
    <location>
        <begin position="655"/>
        <end position="794"/>
    </location>
</feature>
<dbReference type="InterPro" id="IPR032501">
    <property type="entry name" value="Prot_ATP_ID_OB_2nd"/>
</dbReference>
<dbReference type="GO" id="GO:0005737">
    <property type="term" value="C:cytoplasm"/>
    <property type="evidence" value="ECO:0007669"/>
    <property type="project" value="UniProtKB-SubCell"/>
</dbReference>
<name>A0A8J2SXL4_9STRA</name>
<dbReference type="AlphaFoldDB" id="A0A8J2SXL4"/>
<dbReference type="InterPro" id="IPR003960">
    <property type="entry name" value="ATPase_AAA_CS"/>
</dbReference>
<evidence type="ECO:0000256" key="8">
    <source>
        <dbReference type="ARBA" id="ARBA00022827"/>
    </source>
</evidence>
<dbReference type="FunFam" id="3.40.50.300:FF:000034">
    <property type="entry name" value="26S protease regulatory subunit 10B"/>
    <property type="match status" value="1"/>
</dbReference>
<dbReference type="SUPFAM" id="SSF52540">
    <property type="entry name" value="P-loop containing nucleoside triphosphate hydrolases"/>
    <property type="match status" value="1"/>
</dbReference>
<keyword evidence="11" id="KW-0539">Nucleus</keyword>
<evidence type="ECO:0000313" key="14">
    <source>
        <dbReference type="EMBL" id="CAH0377098.1"/>
    </source>
</evidence>
<dbReference type="SUPFAM" id="SSF47203">
    <property type="entry name" value="Acyl-CoA dehydrogenase C-terminal domain-like"/>
    <property type="match status" value="1"/>
</dbReference>
<dbReference type="InterPro" id="IPR009075">
    <property type="entry name" value="AcylCo_DH/oxidase_C"/>
</dbReference>
<dbReference type="FunFam" id="1.10.8.60:FF:000008">
    <property type="entry name" value="26S protease regulatory subunit 10B"/>
    <property type="match status" value="1"/>
</dbReference>
<evidence type="ECO:0000256" key="4">
    <source>
        <dbReference type="ARBA" id="ARBA00009347"/>
    </source>
</evidence>
<evidence type="ECO:0000256" key="2">
    <source>
        <dbReference type="ARBA" id="ARBA00004496"/>
    </source>
</evidence>
<dbReference type="PANTHER" id="PTHR23073">
    <property type="entry name" value="26S PROTEASOME REGULATORY SUBUNIT"/>
    <property type="match status" value="1"/>
</dbReference>
<dbReference type="GO" id="GO:0000502">
    <property type="term" value="C:proteasome complex"/>
    <property type="evidence" value="ECO:0007669"/>
    <property type="project" value="UniProtKB-KW"/>
</dbReference>
<dbReference type="OrthoDB" id="1664597at2759"/>
<dbReference type="Pfam" id="PF02770">
    <property type="entry name" value="Acyl-CoA_dh_M"/>
    <property type="match status" value="1"/>
</dbReference>
<dbReference type="Pfam" id="PF00441">
    <property type="entry name" value="Acyl-CoA_dh_1"/>
    <property type="match status" value="1"/>
</dbReference>
<dbReference type="Gene3D" id="1.10.8.60">
    <property type="match status" value="1"/>
</dbReference>
<keyword evidence="10" id="KW-0647">Proteasome</keyword>
<dbReference type="GO" id="GO:0005634">
    <property type="term" value="C:nucleus"/>
    <property type="evidence" value="ECO:0007669"/>
    <property type="project" value="UniProtKB-SubCell"/>
</dbReference>
<dbReference type="InterPro" id="IPR012340">
    <property type="entry name" value="NA-bd_OB-fold"/>
</dbReference>
<keyword evidence="5" id="KW-0963">Cytoplasm</keyword>
<keyword evidence="9" id="KW-0067">ATP-binding</keyword>
<dbReference type="InterPro" id="IPR003593">
    <property type="entry name" value="AAA+_ATPase"/>
</dbReference>
<sequence>MATLARAVRGLARPAHSRLCTRALPLRVQALSTLSPRTLSTAAAAIDEEAEWAAAFKDATDAFSGEDGHETSAQRMRELVKSGLLRHTDLRDRPDRFFEAHRLLARRAVSEGPGFWIRFTVHYNLCYGTVLAVGNDDQIAALDNVEAAGMLGCFALTEKRAGVQSGLVVETTATYDNGEFVLNSPNQGAFKNWISQGHVADQAVVLADLTVGSERVGPHAFLVDMASPGISTGDMGVKTTGNDLDNAWIAFDDVRVPRSALLDAHCDAPFEMIGQRLYTGRVAVAQAALAFRRQVFEVTEAYAKQKPIPDVAGRKGRVLADIPQLRALFADASKRADALEAFVGTCEDRLAPLLKTGAVPDAGLALAIATAKVRAVEDSIDACWQLKQEVGSYALMGDSGFKHLDFLNCCKFAEGDSRVLAQKMARDVMRVYAKTGDAGDAESTRLAADLAKALAPAGGDKVATADLWDENFEKVYALADAVMDREVDEATRERLRALDGLRAKIAEHKEVEAKLKEARASTKDLVKEFEDTENALNALQSVGQIIGDVLRRLDEERFIVKASSGPRYVVGCRNKLDKEKLKPGTRVTLDMTTLTIMRALPREVDPTVYHMLNEDPGGISFGEIGGLGEQVRELREVIELPLTNPELFVRVGIKPPKGVLLYGPPGTGKTLLARALASNINATFLKVVASAIVDKYIGESARVVREMFGFAKDHQPCVIFMDEVDAIGGSRFSEGTSADREIQRTLMELLNQLDGFEQLGQVKMVMATNRPDILDPALLRPGRLDRKIEIPLPNEAARLDILKIHAGPITKRGEIDYESVCKLADGFNGADLRNVCTEAGLFAIRSDRDYVLEEDFMKAARKIAEVKKLESKAEYAKP</sequence>
<evidence type="ECO:0000256" key="11">
    <source>
        <dbReference type="ARBA" id="ARBA00023242"/>
    </source>
</evidence>
<keyword evidence="15" id="KW-1185">Reference proteome</keyword>
<comment type="subcellular location">
    <subcellularLocation>
        <location evidence="2">Cytoplasm</location>
    </subcellularLocation>
    <subcellularLocation>
        <location evidence="1">Nucleus</location>
    </subcellularLocation>
</comment>
<dbReference type="Pfam" id="PF16450">
    <property type="entry name" value="Prot_ATP_ID_OB_C"/>
    <property type="match status" value="1"/>
</dbReference>
<dbReference type="InterPro" id="IPR050221">
    <property type="entry name" value="26S_Proteasome_ATPase"/>
</dbReference>
<evidence type="ECO:0000256" key="7">
    <source>
        <dbReference type="ARBA" id="ARBA00022741"/>
    </source>
</evidence>
<reference evidence="14" key="1">
    <citation type="submission" date="2021-11" db="EMBL/GenBank/DDBJ databases">
        <authorList>
            <consortium name="Genoscope - CEA"/>
            <person name="William W."/>
        </authorList>
    </citation>
    <scope>NUCLEOTIDE SEQUENCE</scope>
</reference>
<dbReference type="SMART" id="SM00382">
    <property type="entry name" value="AAA"/>
    <property type="match status" value="1"/>
</dbReference>
<dbReference type="Pfam" id="PF17862">
    <property type="entry name" value="AAA_lid_3"/>
    <property type="match status" value="1"/>
</dbReference>
<evidence type="ECO:0000256" key="12">
    <source>
        <dbReference type="SAM" id="Coils"/>
    </source>
</evidence>
<comment type="similarity">
    <text evidence="4">Belongs to the acyl-CoA dehydrogenase family.</text>
</comment>
<evidence type="ECO:0000256" key="5">
    <source>
        <dbReference type="ARBA" id="ARBA00022490"/>
    </source>
</evidence>
<evidence type="ECO:0000256" key="9">
    <source>
        <dbReference type="ARBA" id="ARBA00022840"/>
    </source>
</evidence>
<dbReference type="InterPro" id="IPR041569">
    <property type="entry name" value="AAA_lid_3"/>
</dbReference>
<evidence type="ECO:0000256" key="3">
    <source>
        <dbReference type="ARBA" id="ARBA00006914"/>
    </source>
</evidence>
<dbReference type="InterPro" id="IPR006091">
    <property type="entry name" value="Acyl-CoA_Oxase/DH_mid-dom"/>
</dbReference>
<dbReference type="Gene3D" id="1.20.140.10">
    <property type="entry name" value="Butyryl-CoA Dehydrogenase, subunit A, domain 3"/>
    <property type="match status" value="1"/>
</dbReference>
<dbReference type="FunFam" id="2.40.50.140:FF:000027">
    <property type="entry name" value="26S protease regulatory subunit 10B"/>
    <property type="match status" value="1"/>
</dbReference>
<evidence type="ECO:0000259" key="13">
    <source>
        <dbReference type="SMART" id="SM00382"/>
    </source>
</evidence>
<evidence type="ECO:0000313" key="15">
    <source>
        <dbReference type="Proteomes" id="UP000789595"/>
    </source>
</evidence>
<evidence type="ECO:0000256" key="6">
    <source>
        <dbReference type="ARBA" id="ARBA00022630"/>
    </source>
</evidence>
<dbReference type="InterPro" id="IPR027417">
    <property type="entry name" value="P-loop_NTPase"/>
</dbReference>
<dbReference type="InterPro" id="IPR003959">
    <property type="entry name" value="ATPase_AAA_core"/>
</dbReference>
<keyword evidence="12" id="KW-0175">Coiled coil</keyword>
<dbReference type="InterPro" id="IPR036250">
    <property type="entry name" value="AcylCo_DH-like_C"/>
</dbReference>
<dbReference type="Gene3D" id="2.40.110.10">
    <property type="entry name" value="Butyryl-CoA Dehydrogenase, subunit A, domain 2"/>
    <property type="match status" value="1"/>
</dbReference>
<keyword evidence="7" id="KW-0547">Nucleotide-binding</keyword>
<dbReference type="Gene3D" id="2.40.50.140">
    <property type="entry name" value="Nucleic acid-binding proteins"/>
    <property type="match status" value="1"/>
</dbReference>
<dbReference type="InterPro" id="IPR009100">
    <property type="entry name" value="AcylCoA_DH/oxidase_NM_dom_sf"/>
</dbReference>
<evidence type="ECO:0000256" key="10">
    <source>
        <dbReference type="ARBA" id="ARBA00022942"/>
    </source>
</evidence>
<dbReference type="Proteomes" id="UP000789595">
    <property type="component" value="Unassembled WGS sequence"/>
</dbReference>
<dbReference type="GO" id="GO:0016627">
    <property type="term" value="F:oxidoreductase activity, acting on the CH-CH group of donors"/>
    <property type="evidence" value="ECO:0007669"/>
    <property type="project" value="InterPro"/>
</dbReference>
<comment type="similarity">
    <text evidence="3">Belongs to the AAA ATPase family.</text>
</comment>
<dbReference type="InterPro" id="IPR046373">
    <property type="entry name" value="Acyl-CoA_Oxase/DH_mid-dom_sf"/>
</dbReference>